<dbReference type="GO" id="GO:0000221">
    <property type="term" value="C:vacuolar proton-transporting V-type ATPase, V1 domain"/>
    <property type="evidence" value="ECO:0007669"/>
    <property type="project" value="UniProtKB-UniRule"/>
</dbReference>
<feature type="domain" description="ATPase V1 complex subunit H C-terminal" evidence="6">
    <location>
        <begin position="323"/>
        <end position="439"/>
    </location>
</feature>
<dbReference type="InterPro" id="IPR004908">
    <property type="entry name" value="ATPase_V1-cplx_hsu"/>
</dbReference>
<comment type="similarity">
    <text evidence="1 5">Belongs to the V-ATPase H subunit family.</text>
</comment>
<keyword evidence="8" id="KW-1185">Reference proteome</keyword>
<dbReference type="InterPro" id="IPR016024">
    <property type="entry name" value="ARM-type_fold"/>
</dbReference>
<keyword evidence="2 5" id="KW-0813">Transport</keyword>
<evidence type="ECO:0000256" key="1">
    <source>
        <dbReference type="ARBA" id="ARBA00008613"/>
    </source>
</evidence>
<evidence type="ECO:0000313" key="7">
    <source>
        <dbReference type="EMBL" id="KAF2074548.1"/>
    </source>
</evidence>
<dbReference type="InterPro" id="IPR011989">
    <property type="entry name" value="ARM-like"/>
</dbReference>
<evidence type="ECO:0000313" key="8">
    <source>
        <dbReference type="Proteomes" id="UP000695562"/>
    </source>
</evidence>
<dbReference type="AlphaFoldDB" id="A0A8J4V0K9"/>
<accession>A0A8J4V0K9</accession>
<keyword evidence="3 5" id="KW-0375">Hydrogen ion transport</keyword>
<evidence type="ECO:0000259" key="6">
    <source>
        <dbReference type="Pfam" id="PF11698"/>
    </source>
</evidence>
<sequence length="445" mass="51174">MNFNEMDTSNGVKVAESTFRERVVLAREIPWNAFASSNTISVDDYDLISKYDKHTEAEKKEKFLAFPQKYVSFFVNFINSTSNVEIVQYLLTLINEIIQIEPRAAGYFARLNKQDDPSYPFSVFFRLLNRDDAYTNLQSSVILGNIMCAGDPSQQYVETLFNWILPLLRKNNSAEVEVGLIALQTIFLKDDYRNLFKTLQGPELLLNILDAQSPSSPNVQLLYETLYAIWLLTFSKDIAASYSNTGLVGKLVTLVKVVTKEKIVRLSLASLRNLLDQGNNNEEMIDNGFVRMLNILTIKKWGDEDIENDIKALEDGLAKDIDNMSSFHKYKSEIISGDLEWTPVHKSERFWKENASKFEENNYQILKYLHVILEKSSNTLHLSIACHDLGEFVRYHPRGKHIIEQLSIKPVVMKLMTNANDEVKKQALFALQKMMINNWEYVSSK</sequence>
<gene>
    <name evidence="7" type="ORF">CYY_004131</name>
</gene>
<dbReference type="Gene3D" id="1.25.40.150">
    <property type="entry name" value="V-type ATPase, subunit H, C-terminal domain"/>
    <property type="match status" value="1"/>
</dbReference>
<comment type="subunit">
    <text evidence="5">V-ATPase is a heteromultimeric enzyme made up of two complexes: the ATP-hydrolytic V1 complex and the proton translocation V0 complex.</text>
</comment>
<dbReference type="GO" id="GO:0046961">
    <property type="term" value="F:proton-transporting ATPase activity, rotational mechanism"/>
    <property type="evidence" value="ECO:0007669"/>
    <property type="project" value="UniProtKB-UniRule"/>
</dbReference>
<comment type="function">
    <text evidence="5">Subunit of the V1 complex of vacuolar(H+)-ATPase (V-ATPase), a multisubunit enzyme composed of a peripheral complex (V1) that hydrolyzes ATP and a membrane integral complex (V0) that translocates protons. V-ATPase is responsible for acidifying and maintaining the pH of intracellular compartments.</text>
</comment>
<evidence type="ECO:0000256" key="2">
    <source>
        <dbReference type="ARBA" id="ARBA00022448"/>
    </source>
</evidence>
<protein>
    <recommendedName>
        <fullName evidence="5">V-type proton ATPase subunit H</fullName>
    </recommendedName>
</protein>
<dbReference type="Gene3D" id="1.25.10.10">
    <property type="entry name" value="Leucine-rich Repeat Variant"/>
    <property type="match status" value="1"/>
</dbReference>
<comment type="caution">
    <text evidence="7">The sequence shown here is derived from an EMBL/GenBank/DDBJ whole genome shotgun (WGS) entry which is preliminary data.</text>
</comment>
<proteinExistence type="inferred from homology"/>
<dbReference type="PANTHER" id="PTHR10698:SF0">
    <property type="entry name" value="V-TYPE PROTON ATPASE SUBUNIT H"/>
    <property type="match status" value="1"/>
</dbReference>
<dbReference type="Pfam" id="PF03224">
    <property type="entry name" value="V-ATPase_H_N"/>
    <property type="match status" value="1"/>
</dbReference>
<evidence type="ECO:0000256" key="3">
    <source>
        <dbReference type="ARBA" id="ARBA00022781"/>
    </source>
</evidence>
<dbReference type="PIRSF" id="PIRSF032184">
    <property type="entry name" value="ATPase_V1_H"/>
    <property type="match status" value="1"/>
</dbReference>
<keyword evidence="4 5" id="KW-0406">Ion transport</keyword>
<evidence type="ECO:0000256" key="5">
    <source>
        <dbReference type="PIRNR" id="PIRNR032184"/>
    </source>
</evidence>
<organism evidence="7 8">
    <name type="scientific">Polysphondylium violaceum</name>
    <dbReference type="NCBI Taxonomy" id="133409"/>
    <lineage>
        <taxon>Eukaryota</taxon>
        <taxon>Amoebozoa</taxon>
        <taxon>Evosea</taxon>
        <taxon>Eumycetozoa</taxon>
        <taxon>Dictyostelia</taxon>
        <taxon>Dictyosteliales</taxon>
        <taxon>Dictyosteliaceae</taxon>
        <taxon>Polysphondylium</taxon>
    </lineage>
</organism>
<dbReference type="EMBL" id="AJWJ01000141">
    <property type="protein sequence ID" value="KAF2074548.1"/>
    <property type="molecule type" value="Genomic_DNA"/>
</dbReference>
<evidence type="ECO:0000256" key="4">
    <source>
        <dbReference type="ARBA" id="ARBA00023065"/>
    </source>
</evidence>
<dbReference type="Proteomes" id="UP000695562">
    <property type="component" value="Unassembled WGS sequence"/>
</dbReference>
<reference evidence="7" key="1">
    <citation type="submission" date="2020-01" db="EMBL/GenBank/DDBJ databases">
        <title>Development of genomics and gene disruption for Polysphondylium violaceum indicates a role for the polyketide synthase stlB in stalk morphogenesis.</title>
        <authorList>
            <person name="Narita B."/>
            <person name="Kawabe Y."/>
            <person name="Kin K."/>
            <person name="Saito T."/>
            <person name="Gibbs R."/>
            <person name="Kuspa A."/>
            <person name="Muzny D."/>
            <person name="Queller D."/>
            <person name="Richards S."/>
            <person name="Strassman J."/>
            <person name="Sucgang R."/>
            <person name="Worley K."/>
            <person name="Schaap P."/>
        </authorList>
    </citation>
    <scope>NUCLEOTIDE SEQUENCE</scope>
    <source>
        <strain evidence="7">QSvi11</strain>
    </source>
</reference>
<dbReference type="InterPro" id="IPR038497">
    <property type="entry name" value="ATPase_V1-cplx_hsu_C_sf"/>
</dbReference>
<dbReference type="SUPFAM" id="SSF48371">
    <property type="entry name" value="ARM repeat"/>
    <property type="match status" value="1"/>
</dbReference>
<dbReference type="PANTHER" id="PTHR10698">
    <property type="entry name" value="V-TYPE PROTON ATPASE SUBUNIT H"/>
    <property type="match status" value="1"/>
</dbReference>
<dbReference type="InterPro" id="IPR011987">
    <property type="entry name" value="ATPase_V1-cplx_hsu_C"/>
</dbReference>
<name>A0A8J4V0K9_9MYCE</name>
<dbReference type="Pfam" id="PF11698">
    <property type="entry name" value="V-ATPase_H_C"/>
    <property type="match status" value="1"/>
</dbReference>
<dbReference type="OrthoDB" id="10263554at2759"/>